<keyword evidence="3" id="KW-1133">Transmembrane helix</keyword>
<name>A0A846MYU0_9PROT</name>
<dbReference type="InterPro" id="IPR004629">
    <property type="entry name" value="WecG_TagA_CpsF"/>
</dbReference>
<comment type="caution">
    <text evidence="4">The sequence shown here is derived from an EMBL/GenBank/DDBJ whole genome shotgun (WGS) entry which is preliminary data.</text>
</comment>
<organism evidence="4 5">
    <name type="scientific">Rhizomicrobium palustre</name>
    <dbReference type="NCBI Taxonomy" id="189966"/>
    <lineage>
        <taxon>Bacteria</taxon>
        <taxon>Pseudomonadati</taxon>
        <taxon>Pseudomonadota</taxon>
        <taxon>Alphaproteobacteria</taxon>
        <taxon>Micropepsales</taxon>
        <taxon>Micropepsaceae</taxon>
        <taxon>Rhizomicrobium</taxon>
    </lineage>
</organism>
<accession>A0A846MYU0</accession>
<keyword evidence="1" id="KW-0328">Glycosyltransferase</keyword>
<evidence type="ECO:0000313" key="4">
    <source>
        <dbReference type="EMBL" id="NIK88473.1"/>
    </source>
</evidence>
<dbReference type="Pfam" id="PF03808">
    <property type="entry name" value="Glyco_tran_WecG"/>
    <property type="match status" value="1"/>
</dbReference>
<evidence type="ECO:0000256" key="3">
    <source>
        <dbReference type="SAM" id="Phobius"/>
    </source>
</evidence>
<dbReference type="Proteomes" id="UP000570514">
    <property type="component" value="Unassembled WGS sequence"/>
</dbReference>
<proteinExistence type="predicted"/>
<dbReference type="RefSeq" id="WP_208414341.1">
    <property type="nucleotide sequence ID" value="NZ_BAAADC010000001.1"/>
</dbReference>
<dbReference type="GO" id="GO:0016758">
    <property type="term" value="F:hexosyltransferase activity"/>
    <property type="evidence" value="ECO:0007669"/>
    <property type="project" value="TreeGrafter"/>
</dbReference>
<reference evidence="4 5" key="1">
    <citation type="submission" date="2020-03" db="EMBL/GenBank/DDBJ databases">
        <title>Genomic Encyclopedia of Type Strains, Phase IV (KMG-IV): sequencing the most valuable type-strain genomes for metagenomic binning, comparative biology and taxonomic classification.</title>
        <authorList>
            <person name="Goeker M."/>
        </authorList>
    </citation>
    <scope>NUCLEOTIDE SEQUENCE [LARGE SCALE GENOMIC DNA]</scope>
    <source>
        <strain evidence="4 5">DSM 19867</strain>
    </source>
</reference>
<dbReference type="AlphaFoldDB" id="A0A846MYU0"/>
<evidence type="ECO:0000256" key="2">
    <source>
        <dbReference type="ARBA" id="ARBA00022679"/>
    </source>
</evidence>
<gene>
    <name evidence="4" type="ORF">FHS83_001791</name>
</gene>
<evidence type="ECO:0000313" key="5">
    <source>
        <dbReference type="Proteomes" id="UP000570514"/>
    </source>
</evidence>
<dbReference type="CDD" id="cd06533">
    <property type="entry name" value="Glyco_transf_WecG_TagA"/>
    <property type="match status" value="1"/>
</dbReference>
<dbReference type="PANTHER" id="PTHR34136:SF1">
    <property type="entry name" value="UDP-N-ACETYL-D-MANNOSAMINURONIC ACID TRANSFERASE"/>
    <property type="match status" value="1"/>
</dbReference>
<evidence type="ECO:0000256" key="1">
    <source>
        <dbReference type="ARBA" id="ARBA00022676"/>
    </source>
</evidence>
<dbReference type="PANTHER" id="PTHR34136">
    <property type="match status" value="1"/>
</dbReference>
<feature type="transmembrane region" description="Helical" evidence="3">
    <location>
        <begin position="256"/>
        <end position="273"/>
    </location>
</feature>
<keyword evidence="2" id="KW-0808">Transferase</keyword>
<dbReference type="EMBL" id="JAASRM010000001">
    <property type="protein sequence ID" value="NIK88473.1"/>
    <property type="molecule type" value="Genomic_DNA"/>
</dbReference>
<sequence length="276" mass="30438">MRTTLARKADPAAAPMAHLRERRSGARVYSRATVGGLPTACVSRQQLVQVMVGDCLAAREGNRAPKLVFASNGHAIAMAAMDMNFRELFHKADLIHADGEPVVFASKLLAATPVPERSATTDFIFDAAKAAGEHGLKFYLLGSTEEINARAVEKLKEAYPGVEIVGRRNGYFSRDDEAAICEDINASGADVLWVGLGVPFEYEFTLRNKMRLKAGWVVTCGGCFNFAAGDYVRAPGWMQKTGLEWLHRLWREPRRLFWRYAITNPVAIAMLAMKTS</sequence>
<dbReference type="NCBIfam" id="TIGR00696">
    <property type="entry name" value="wecG_tagA_cpsF"/>
    <property type="match status" value="1"/>
</dbReference>
<keyword evidence="5" id="KW-1185">Reference proteome</keyword>
<keyword evidence="3" id="KW-0812">Transmembrane</keyword>
<protein>
    <submittedName>
        <fullName evidence="4">Exopolysaccharide biosynthesis WecB/TagA/CpsF family protein</fullName>
    </submittedName>
</protein>
<keyword evidence="3" id="KW-0472">Membrane</keyword>